<keyword evidence="12" id="KW-1185">Reference proteome</keyword>
<feature type="binding site" evidence="10">
    <location>
        <position position="73"/>
    </location>
    <ligand>
        <name>Na(+)</name>
        <dbReference type="ChEBI" id="CHEBI:29101"/>
        <note>structural</note>
    </ligand>
</feature>
<dbReference type="Proteomes" id="UP000016511">
    <property type="component" value="Unassembled WGS sequence"/>
</dbReference>
<comment type="caution">
    <text evidence="11">The sequence shown here is derived from an EMBL/GenBank/DDBJ whole genome shotgun (WGS) entry which is preliminary data.</text>
</comment>
<dbReference type="AlphaFoldDB" id="U1YHW2"/>
<name>U1YHW2_ANEAE</name>
<evidence type="ECO:0000256" key="4">
    <source>
        <dbReference type="ARBA" id="ARBA00022989"/>
    </source>
</evidence>
<sequence>MMEVLWVALGGFFGAISRFTMVSLVDKRAESSFPYGTMTVNVLGSFCLGLLYGLHVGWQAKAMLGAGFLGSFTTFSTFAYENVQLQKLGKQKEALLYIGISVLAGLAAVTLGFWLGHIL</sequence>
<dbReference type="PATRIC" id="fig|649747.3.peg.187"/>
<gene>
    <name evidence="10" type="primary">fluC</name>
    <name evidence="10" type="synonym">crcB</name>
    <name evidence="11" type="ORF">HMPREF0083_00212</name>
</gene>
<evidence type="ECO:0000256" key="3">
    <source>
        <dbReference type="ARBA" id="ARBA00022692"/>
    </source>
</evidence>
<feature type="transmembrane region" description="Helical" evidence="10">
    <location>
        <begin position="37"/>
        <end position="56"/>
    </location>
</feature>
<evidence type="ECO:0000256" key="10">
    <source>
        <dbReference type="HAMAP-Rule" id="MF_00454"/>
    </source>
</evidence>
<keyword evidence="5 10" id="KW-0472">Membrane</keyword>
<accession>U1YHW2</accession>
<comment type="catalytic activity">
    <reaction evidence="8">
        <text>fluoride(in) = fluoride(out)</text>
        <dbReference type="Rhea" id="RHEA:76159"/>
        <dbReference type="ChEBI" id="CHEBI:17051"/>
    </reaction>
    <physiologicalReaction direction="left-to-right" evidence="8">
        <dbReference type="Rhea" id="RHEA:76160"/>
    </physiologicalReaction>
</comment>
<feature type="binding site" evidence="10">
    <location>
        <position position="70"/>
    </location>
    <ligand>
        <name>Na(+)</name>
        <dbReference type="ChEBI" id="CHEBI:29101"/>
        <note>structural</note>
    </ligand>
</feature>
<dbReference type="GO" id="GO:0140114">
    <property type="term" value="P:cellular detoxification of fluoride"/>
    <property type="evidence" value="ECO:0007669"/>
    <property type="project" value="UniProtKB-UniRule"/>
</dbReference>
<keyword evidence="10" id="KW-0813">Transport</keyword>
<evidence type="ECO:0000313" key="11">
    <source>
        <dbReference type="EMBL" id="ERI11692.1"/>
    </source>
</evidence>
<comment type="function">
    <text evidence="9 10">Fluoride-specific ion channel. Important for reducing fluoride concentration in the cell, thus reducing its toxicity.</text>
</comment>
<dbReference type="Pfam" id="PF02537">
    <property type="entry name" value="CRCB"/>
    <property type="match status" value="1"/>
</dbReference>
<keyword evidence="10" id="KW-0406">Ion transport</keyword>
<dbReference type="NCBIfam" id="TIGR00494">
    <property type="entry name" value="crcB"/>
    <property type="match status" value="1"/>
</dbReference>
<keyword evidence="4 10" id="KW-1133">Transmembrane helix</keyword>
<dbReference type="PANTHER" id="PTHR28259">
    <property type="entry name" value="FLUORIDE EXPORT PROTEIN 1-RELATED"/>
    <property type="match status" value="1"/>
</dbReference>
<evidence type="ECO:0000256" key="5">
    <source>
        <dbReference type="ARBA" id="ARBA00023136"/>
    </source>
</evidence>
<comment type="subcellular location">
    <subcellularLocation>
        <location evidence="1 10">Cell membrane</location>
        <topology evidence="1 10">Multi-pass membrane protein</topology>
    </subcellularLocation>
</comment>
<dbReference type="eggNOG" id="COG0239">
    <property type="taxonomic scope" value="Bacteria"/>
</dbReference>
<keyword evidence="3 10" id="KW-0812">Transmembrane</keyword>
<evidence type="ECO:0000313" key="12">
    <source>
        <dbReference type="Proteomes" id="UP000016511"/>
    </source>
</evidence>
<evidence type="ECO:0000256" key="7">
    <source>
        <dbReference type="ARBA" id="ARBA00035120"/>
    </source>
</evidence>
<dbReference type="GO" id="GO:0005886">
    <property type="term" value="C:plasma membrane"/>
    <property type="evidence" value="ECO:0007669"/>
    <property type="project" value="UniProtKB-SubCell"/>
</dbReference>
<proteinExistence type="inferred from homology"/>
<dbReference type="EMBL" id="AWSJ01000018">
    <property type="protein sequence ID" value="ERI11692.1"/>
    <property type="molecule type" value="Genomic_DNA"/>
</dbReference>
<dbReference type="STRING" id="649747.HMPREF0083_00212"/>
<dbReference type="GeneID" id="92838013"/>
<keyword evidence="10" id="KW-0479">Metal-binding</keyword>
<feature type="transmembrane region" description="Helical" evidence="10">
    <location>
        <begin position="95"/>
        <end position="116"/>
    </location>
</feature>
<dbReference type="HOGENOM" id="CLU_114342_3_0_9"/>
<organism evidence="11 12">
    <name type="scientific">Aneurinibacillus aneurinilyticus ATCC 12856</name>
    <dbReference type="NCBI Taxonomy" id="649747"/>
    <lineage>
        <taxon>Bacteria</taxon>
        <taxon>Bacillati</taxon>
        <taxon>Bacillota</taxon>
        <taxon>Bacilli</taxon>
        <taxon>Bacillales</taxon>
        <taxon>Paenibacillaceae</taxon>
        <taxon>Aneurinibacillus group</taxon>
        <taxon>Aneurinibacillus</taxon>
    </lineage>
</organism>
<feature type="transmembrane region" description="Helical" evidence="10">
    <location>
        <begin position="6"/>
        <end position="25"/>
    </location>
</feature>
<dbReference type="PANTHER" id="PTHR28259:SF1">
    <property type="entry name" value="FLUORIDE EXPORT PROTEIN 1-RELATED"/>
    <property type="match status" value="1"/>
</dbReference>
<evidence type="ECO:0000256" key="1">
    <source>
        <dbReference type="ARBA" id="ARBA00004651"/>
    </source>
</evidence>
<comment type="activity regulation">
    <text evidence="10">Na(+) is not transported, but it plays an essential structural role and its presence is essential for fluoride channel function.</text>
</comment>
<keyword evidence="10" id="KW-0915">Sodium</keyword>
<evidence type="ECO:0000256" key="8">
    <source>
        <dbReference type="ARBA" id="ARBA00035585"/>
    </source>
</evidence>
<dbReference type="InterPro" id="IPR003691">
    <property type="entry name" value="FluC"/>
</dbReference>
<comment type="similarity">
    <text evidence="7 10">Belongs to the fluoride channel Fluc/FEX (TC 1.A.43) family.</text>
</comment>
<dbReference type="GO" id="GO:0046872">
    <property type="term" value="F:metal ion binding"/>
    <property type="evidence" value="ECO:0007669"/>
    <property type="project" value="UniProtKB-KW"/>
</dbReference>
<reference evidence="11 12" key="1">
    <citation type="submission" date="2013-08" db="EMBL/GenBank/DDBJ databases">
        <authorList>
            <person name="Weinstock G."/>
            <person name="Sodergren E."/>
            <person name="Wylie T."/>
            <person name="Fulton L."/>
            <person name="Fulton R."/>
            <person name="Fronick C."/>
            <person name="O'Laughlin M."/>
            <person name="Godfrey J."/>
            <person name="Miner T."/>
            <person name="Herter B."/>
            <person name="Appelbaum E."/>
            <person name="Cordes M."/>
            <person name="Lek S."/>
            <person name="Wollam A."/>
            <person name="Pepin K.H."/>
            <person name="Palsikar V.B."/>
            <person name="Mitreva M."/>
            <person name="Wilson R.K."/>
        </authorList>
    </citation>
    <scope>NUCLEOTIDE SEQUENCE [LARGE SCALE GENOMIC DNA]</scope>
    <source>
        <strain evidence="11 12">ATCC 12856</strain>
    </source>
</reference>
<keyword evidence="6 10" id="KW-0407">Ion channel</keyword>
<evidence type="ECO:0000256" key="9">
    <source>
        <dbReference type="ARBA" id="ARBA00049940"/>
    </source>
</evidence>
<protein>
    <recommendedName>
        <fullName evidence="10">Fluoride-specific ion channel FluC</fullName>
    </recommendedName>
</protein>
<dbReference type="RefSeq" id="WP_021620062.1">
    <property type="nucleotide sequence ID" value="NZ_KE952715.1"/>
</dbReference>
<dbReference type="HAMAP" id="MF_00454">
    <property type="entry name" value="FluC"/>
    <property type="match status" value="1"/>
</dbReference>
<evidence type="ECO:0000256" key="2">
    <source>
        <dbReference type="ARBA" id="ARBA00022475"/>
    </source>
</evidence>
<keyword evidence="2 10" id="KW-1003">Cell membrane</keyword>
<dbReference type="GO" id="GO:0062054">
    <property type="term" value="F:fluoride channel activity"/>
    <property type="evidence" value="ECO:0007669"/>
    <property type="project" value="UniProtKB-UniRule"/>
</dbReference>
<evidence type="ECO:0000256" key="6">
    <source>
        <dbReference type="ARBA" id="ARBA00023303"/>
    </source>
</evidence>